<dbReference type="AlphaFoldDB" id="A0A6J1Q462"/>
<evidence type="ECO:0000313" key="9">
    <source>
        <dbReference type="RefSeq" id="XP_024876967.1"/>
    </source>
</evidence>
<dbReference type="Proteomes" id="UP000504618">
    <property type="component" value="Unplaced"/>
</dbReference>
<dbReference type="InterPro" id="IPR013087">
    <property type="entry name" value="Znf_C2H2_type"/>
</dbReference>
<dbReference type="SMART" id="SM00355">
    <property type="entry name" value="ZnF_C2H2"/>
    <property type="match status" value="7"/>
</dbReference>
<keyword evidence="7" id="KW-1185">Reference proteome</keyword>
<feature type="region of interest" description="Disordered" evidence="5">
    <location>
        <begin position="705"/>
        <end position="735"/>
    </location>
</feature>
<dbReference type="RefSeq" id="XP_024876968.1">
    <property type="nucleotide sequence ID" value="XM_025021200.1"/>
</dbReference>
<dbReference type="RefSeq" id="XP_024876967.1">
    <property type="nucleotide sequence ID" value="XM_025021199.1"/>
</dbReference>
<name>A0A6J1Q462_9HYME</name>
<organism evidence="7 9">
    <name type="scientific">Temnothorax curvispinosus</name>
    <dbReference type="NCBI Taxonomy" id="300111"/>
    <lineage>
        <taxon>Eukaryota</taxon>
        <taxon>Metazoa</taxon>
        <taxon>Ecdysozoa</taxon>
        <taxon>Arthropoda</taxon>
        <taxon>Hexapoda</taxon>
        <taxon>Insecta</taxon>
        <taxon>Pterygota</taxon>
        <taxon>Neoptera</taxon>
        <taxon>Endopterygota</taxon>
        <taxon>Hymenoptera</taxon>
        <taxon>Apocrita</taxon>
        <taxon>Aculeata</taxon>
        <taxon>Formicoidea</taxon>
        <taxon>Formicidae</taxon>
        <taxon>Myrmicinae</taxon>
        <taxon>Temnothorax</taxon>
    </lineage>
</organism>
<protein>
    <submittedName>
        <fullName evidence="8 9">Uncharacterized protein LOC112457898 isoform X1</fullName>
    </submittedName>
</protein>
<evidence type="ECO:0000256" key="5">
    <source>
        <dbReference type="SAM" id="MobiDB-lite"/>
    </source>
</evidence>
<evidence type="ECO:0000313" key="8">
    <source>
        <dbReference type="RefSeq" id="XP_024876966.1"/>
    </source>
</evidence>
<feature type="domain" description="BED-type" evidence="6">
    <location>
        <begin position="41"/>
        <end position="94"/>
    </location>
</feature>
<sequence>MPSFIHCDKFYKRLLLWRSLYHIHYQTINLYYRTVIIALTRKRSKLWNYFEKLNHSLVKCTTCKKEIKTPNPTRRTKIMKAHILNVHGISLDDETVTLPDDLKQYYSELPGYKAKCNNCGVTLSFLRDVGSLRKHLRRHSTRIQSQDETTPTKKRSKLWNYFEELNPSLVKCTTCKKEIKISCPSNRTPIFRAHLNRHGIFLDNDTVTLPDDLRQCYSKLPGYKAKCNNCGETISFLKTVGHLRTHLRRHSTITQSRDKTVMVPRKKRSKFWNYFEKLKPSLVKCTICKKEIKVSHLTDYTRIFRAHLFKKHGLSLDDDTLTLPDDLKQCFSKLPGYKAKCNNCGKAVSFLSSIDNLRKHLRRHSTRIQNRDETVIMAPRRKYSKLWNYFKELNPSLIKCTTCKKKIKVSHPENCIKIMRVHLSRHGIFIHNDTHTLPDDLKQYYSELPKYKAKCKYCGEAVSFLTSMRNLREHLRRRHFTTIQSRYKTAQTKKRSKLWNYFEEFKPSLVKCTTCKKKIKIPHPKSRTTIFRAHLLNVHGISLGNEIRTLPDDLRQYYSELPGYKAKCNNCGKVVSFFTNIENLRDHLRRHSTRIQSRNETVMVPRKKRSKLWTYFEKLKPSLVKCVICKIKIYMPHPSNSTAITMGHLNKHGIFFNNDTFALPDDLRQHYSELPRYKAKCNDCGKKMSLLKNIVRLRKHLRRHSTRILSRDEPSTSSLADDNVGPSARCQGQDDTSGLLVQSFIKERTEKTGALNEPGTLISTDYNTNPTAECESQETVDLDRERIQGHVMDQALQV</sequence>
<reference evidence="8 9" key="1">
    <citation type="submission" date="2025-04" db="UniProtKB">
        <authorList>
            <consortium name="RefSeq"/>
        </authorList>
    </citation>
    <scope>IDENTIFICATION</scope>
    <source>
        <tissue evidence="8 9">Whole body</tissue>
    </source>
</reference>
<dbReference type="RefSeq" id="XP_024876966.1">
    <property type="nucleotide sequence ID" value="XM_025021198.1"/>
</dbReference>
<keyword evidence="2 4" id="KW-0863">Zinc-finger</keyword>
<evidence type="ECO:0000313" key="10">
    <source>
        <dbReference type="RefSeq" id="XP_024876968.1"/>
    </source>
</evidence>
<feature type="domain" description="BED-type" evidence="6">
    <location>
        <begin position="493"/>
        <end position="539"/>
    </location>
</feature>
<evidence type="ECO:0000256" key="4">
    <source>
        <dbReference type="PROSITE-ProRule" id="PRU00027"/>
    </source>
</evidence>
<evidence type="ECO:0000256" key="3">
    <source>
        <dbReference type="ARBA" id="ARBA00022833"/>
    </source>
</evidence>
<dbReference type="PANTHER" id="PTHR34396">
    <property type="entry name" value="OS03G0264950 PROTEIN-RELATED"/>
    <property type="match status" value="1"/>
</dbReference>
<dbReference type="GO" id="GO:0005634">
    <property type="term" value="C:nucleus"/>
    <property type="evidence" value="ECO:0007669"/>
    <property type="project" value="TreeGrafter"/>
</dbReference>
<evidence type="ECO:0000256" key="2">
    <source>
        <dbReference type="ARBA" id="ARBA00022771"/>
    </source>
</evidence>
<dbReference type="GO" id="GO:0008270">
    <property type="term" value="F:zinc ion binding"/>
    <property type="evidence" value="ECO:0007669"/>
    <property type="project" value="UniProtKB-KW"/>
</dbReference>
<keyword evidence="1" id="KW-0479">Metal-binding</keyword>
<feature type="domain" description="BED-type" evidence="6">
    <location>
        <begin position="153"/>
        <end position="205"/>
    </location>
</feature>
<evidence type="ECO:0000259" key="6">
    <source>
        <dbReference type="PROSITE" id="PS50808"/>
    </source>
</evidence>
<accession>A0A6J1Q462</accession>
<dbReference type="SMART" id="SM00614">
    <property type="entry name" value="ZnF_BED"/>
    <property type="match status" value="10"/>
</dbReference>
<dbReference type="GeneID" id="112457898"/>
<gene>
    <name evidence="8 9 10" type="primary">LOC112457898</name>
</gene>
<keyword evidence="3" id="KW-0862">Zinc</keyword>
<dbReference type="PROSITE" id="PS50808">
    <property type="entry name" value="ZF_BED"/>
    <property type="match status" value="5"/>
</dbReference>
<dbReference type="InterPro" id="IPR053031">
    <property type="entry name" value="Cuticle_assoc_protein"/>
</dbReference>
<dbReference type="OrthoDB" id="1607513at2759"/>
<dbReference type="InterPro" id="IPR003656">
    <property type="entry name" value="Znf_BED"/>
</dbReference>
<dbReference type="Pfam" id="PF02892">
    <property type="entry name" value="zf-BED"/>
    <property type="match status" value="8"/>
</dbReference>
<evidence type="ECO:0000313" key="7">
    <source>
        <dbReference type="Proteomes" id="UP000504618"/>
    </source>
</evidence>
<dbReference type="GO" id="GO:0006357">
    <property type="term" value="P:regulation of transcription by RNA polymerase II"/>
    <property type="evidence" value="ECO:0007669"/>
    <property type="project" value="TreeGrafter"/>
</dbReference>
<dbReference type="GO" id="GO:1990837">
    <property type="term" value="F:sequence-specific double-stranded DNA binding"/>
    <property type="evidence" value="ECO:0007669"/>
    <property type="project" value="TreeGrafter"/>
</dbReference>
<dbReference type="PANTHER" id="PTHR34396:SF25">
    <property type="entry name" value="BOUNDARY ELEMENT ASSOCIATED FACTOR"/>
    <property type="match status" value="1"/>
</dbReference>
<feature type="domain" description="BED-type" evidence="6">
    <location>
        <begin position="266"/>
        <end position="319"/>
    </location>
</feature>
<proteinExistence type="predicted"/>
<feature type="domain" description="BED-type" evidence="6">
    <location>
        <begin position="381"/>
        <end position="444"/>
    </location>
</feature>
<evidence type="ECO:0000256" key="1">
    <source>
        <dbReference type="ARBA" id="ARBA00022723"/>
    </source>
</evidence>